<dbReference type="GO" id="GO:0006355">
    <property type="term" value="P:regulation of DNA-templated transcription"/>
    <property type="evidence" value="ECO:0007669"/>
    <property type="project" value="InterPro"/>
</dbReference>
<dbReference type="InterPro" id="IPR002145">
    <property type="entry name" value="CopG"/>
</dbReference>
<protein>
    <recommendedName>
        <fullName evidence="1">Ribbon-helix-helix protein CopG domain-containing protein</fullName>
    </recommendedName>
</protein>
<name>A0A6J4S6R0_9ACTN</name>
<accession>A0A6J4S6R0</accession>
<proteinExistence type="predicted"/>
<reference evidence="2" key="1">
    <citation type="submission" date="2020-02" db="EMBL/GenBank/DDBJ databases">
        <authorList>
            <person name="Meier V. D."/>
        </authorList>
    </citation>
    <scope>NUCLEOTIDE SEQUENCE</scope>
    <source>
        <strain evidence="2">AVDCRST_MAG45</strain>
    </source>
</reference>
<evidence type="ECO:0000259" key="1">
    <source>
        <dbReference type="Pfam" id="PF01402"/>
    </source>
</evidence>
<dbReference type="AlphaFoldDB" id="A0A6J4S6R0"/>
<evidence type="ECO:0000313" key="2">
    <source>
        <dbReference type="EMBL" id="CAA9486692.1"/>
    </source>
</evidence>
<dbReference type="EMBL" id="CADCVU010000047">
    <property type="protein sequence ID" value="CAA9486692.1"/>
    <property type="molecule type" value="Genomic_DNA"/>
</dbReference>
<gene>
    <name evidence="2" type="ORF">AVDCRST_MAG45-489</name>
</gene>
<sequence>MTMLSFRVADAEAAEVQRWAEALGVDRSELMRDALRGHLVKLRSETDVSHWDRQPLTDAELSVSEVADWGPAEDWTDWDDAAR</sequence>
<organism evidence="2">
    <name type="scientific">uncultured Solirubrobacterales bacterium</name>
    <dbReference type="NCBI Taxonomy" id="768556"/>
    <lineage>
        <taxon>Bacteria</taxon>
        <taxon>Bacillati</taxon>
        <taxon>Actinomycetota</taxon>
        <taxon>Thermoleophilia</taxon>
        <taxon>Solirubrobacterales</taxon>
        <taxon>environmental samples</taxon>
    </lineage>
</organism>
<dbReference type="Pfam" id="PF01402">
    <property type="entry name" value="RHH_1"/>
    <property type="match status" value="1"/>
</dbReference>
<feature type="domain" description="Ribbon-helix-helix protein CopG" evidence="1">
    <location>
        <begin position="4"/>
        <end position="39"/>
    </location>
</feature>